<dbReference type="AlphaFoldDB" id="A0A077QQP0"/>
<dbReference type="EMBL" id="HG529513">
    <property type="protein sequence ID" value="CDI51665.1"/>
    <property type="molecule type" value="Genomic_DNA"/>
</dbReference>
<organism evidence="1">
    <name type="scientific">Melanopsichium pennsylvanicum 4</name>
    <dbReference type="NCBI Taxonomy" id="1398559"/>
    <lineage>
        <taxon>Eukaryota</taxon>
        <taxon>Fungi</taxon>
        <taxon>Dikarya</taxon>
        <taxon>Basidiomycota</taxon>
        <taxon>Ustilaginomycotina</taxon>
        <taxon>Ustilaginomycetes</taxon>
        <taxon>Ustilaginales</taxon>
        <taxon>Ustilaginaceae</taxon>
        <taxon>Melanopsichium</taxon>
    </lineage>
</organism>
<accession>A0A077QQP0</accession>
<protein>
    <submittedName>
        <fullName evidence="1">Uncharacterized protein</fullName>
    </submittedName>
</protein>
<evidence type="ECO:0000313" key="1">
    <source>
        <dbReference type="EMBL" id="CDI51665.1"/>
    </source>
</evidence>
<proteinExistence type="predicted"/>
<reference evidence="1" key="1">
    <citation type="journal article" date="2014" name="Genome Biol. Evol.">
        <title>Gene Loss Rather Than Gene Gain Is Associated with a Host Jump from Monocots to Dicots in the Smut Fungus Melanopsichium pennsylvanicum.</title>
        <authorList>
            <person name="Sharma R."/>
            <person name="Mishra B."/>
            <person name="Runge F."/>
            <person name="Thines M."/>
        </authorList>
    </citation>
    <scope>NUCLEOTIDE SEQUENCE</scope>
    <source>
        <strain evidence="1">4</strain>
    </source>
</reference>
<name>A0A077QQP0_9BASI</name>
<sequence>MVGMKKFSITAAASAVMAVTGAAASLQPADASHAHHVISHRSLAERQQQPGMIKMQKRLGLNIIGDGLGGLVSGIGNDLGLGGTYSSLLVSRISGSSCDVRGNHAVA</sequence>